<sequence length="239" mass="26847">MTSSESVWDLYNKFRDVRFSKKVYTAIRTKYERRDRFIQIFMLVAAPSSAVSGWFIWQSPLGKYAWVLTSGLASIAAAVHPLLGMQAKIRASHGLVVQYMEYEEDLDRIIRSVRSTGRYTEKHAAELESCIDRRRCLCDCEAGFSPGKRLRDQCFAQVCQELPPDVFFVPVMAGEDGDSPAEQPEPPREKPEPPRKKPAVPQPVPPLFPPPGEVPGITPPSPWPGKPGKVDTPGPWPRK</sequence>
<dbReference type="EMBL" id="WAIE01000009">
    <property type="protein sequence ID" value="KAB1438979.1"/>
    <property type="molecule type" value="Genomic_DNA"/>
</dbReference>
<dbReference type="AlphaFoldDB" id="A0A6N6MZF5"/>
<evidence type="ECO:0000256" key="2">
    <source>
        <dbReference type="SAM" id="Phobius"/>
    </source>
</evidence>
<dbReference type="RefSeq" id="WP_151151949.1">
    <property type="nucleotide sequence ID" value="NZ_WAIE01000009.1"/>
</dbReference>
<comment type="caution">
    <text evidence="3">The sequence shown here is derived from an EMBL/GenBank/DDBJ whole genome shotgun (WGS) entry which is preliminary data.</text>
</comment>
<accession>A0A6N6MZF5</accession>
<evidence type="ECO:0000256" key="1">
    <source>
        <dbReference type="SAM" id="MobiDB-lite"/>
    </source>
</evidence>
<gene>
    <name evidence="3" type="ORF">F8A88_14750</name>
</gene>
<keyword evidence="2" id="KW-1133">Transmembrane helix</keyword>
<dbReference type="OrthoDB" id="9131337at2"/>
<name>A0A6N6MZF5_9BACT</name>
<dbReference type="Proteomes" id="UP000438699">
    <property type="component" value="Unassembled WGS sequence"/>
</dbReference>
<feature type="region of interest" description="Disordered" evidence="1">
    <location>
        <begin position="170"/>
        <end position="239"/>
    </location>
</feature>
<keyword evidence="4" id="KW-1185">Reference proteome</keyword>
<feature type="compositionally biased region" description="Basic and acidic residues" evidence="1">
    <location>
        <begin position="185"/>
        <end position="195"/>
    </location>
</feature>
<reference evidence="3 4" key="1">
    <citation type="journal article" date="2017" name="Int. J. Syst. Evol. Microbiol.">
        <title>Desulfovibrio senegalensis sp. nov., a mesophilic sulfate reducer isolated from marine sediment.</title>
        <authorList>
            <person name="Thioye A."/>
            <person name="Gam Z.B.A."/>
            <person name="Mbengue M."/>
            <person name="Cayol J.L."/>
            <person name="Joseph-Bartoli M."/>
            <person name="Toure-Kane C."/>
            <person name="Labat M."/>
        </authorList>
    </citation>
    <scope>NUCLEOTIDE SEQUENCE [LARGE SCALE GENOMIC DNA]</scope>
    <source>
        <strain evidence="3 4">DSM 101509</strain>
    </source>
</reference>
<proteinExistence type="predicted"/>
<evidence type="ECO:0000313" key="3">
    <source>
        <dbReference type="EMBL" id="KAB1438979.1"/>
    </source>
</evidence>
<feature type="compositionally biased region" description="Pro residues" evidence="1">
    <location>
        <begin position="200"/>
        <end position="225"/>
    </location>
</feature>
<keyword evidence="2" id="KW-0812">Transmembrane</keyword>
<feature type="transmembrane region" description="Helical" evidence="2">
    <location>
        <begin position="37"/>
        <end position="57"/>
    </location>
</feature>
<feature type="transmembrane region" description="Helical" evidence="2">
    <location>
        <begin position="63"/>
        <end position="83"/>
    </location>
</feature>
<organism evidence="3 4">
    <name type="scientific">Pseudodesulfovibrio senegalensis</name>
    <dbReference type="NCBI Taxonomy" id="1721087"/>
    <lineage>
        <taxon>Bacteria</taxon>
        <taxon>Pseudomonadati</taxon>
        <taxon>Thermodesulfobacteriota</taxon>
        <taxon>Desulfovibrionia</taxon>
        <taxon>Desulfovibrionales</taxon>
        <taxon>Desulfovibrionaceae</taxon>
    </lineage>
</organism>
<evidence type="ECO:0008006" key="5">
    <source>
        <dbReference type="Google" id="ProtNLM"/>
    </source>
</evidence>
<keyword evidence="2" id="KW-0472">Membrane</keyword>
<evidence type="ECO:0000313" key="4">
    <source>
        <dbReference type="Proteomes" id="UP000438699"/>
    </source>
</evidence>
<protein>
    <recommendedName>
        <fullName evidence="5">SLATT domain-containing protein</fullName>
    </recommendedName>
</protein>